<dbReference type="GeneID" id="55535659"/>
<dbReference type="RefSeq" id="WP_103154017.1">
    <property type="nucleotide sequence ID" value="NZ_CP026108.1"/>
</dbReference>
<evidence type="ECO:0000313" key="1">
    <source>
        <dbReference type="EMBL" id="AUT75710.1"/>
    </source>
</evidence>
<dbReference type="AlphaFoldDB" id="A0AAN1JKI9"/>
<dbReference type="EMBL" id="CP026108">
    <property type="protein sequence ID" value="AUT75710.1"/>
    <property type="molecule type" value="Genomic_DNA"/>
</dbReference>
<sequence>MTTPTNTTRPNATDLHRAARENGQTVRVALRLWGFDESEVQSWASELPDMNGAIVWKISRVRRETDADIVVHLVKPARRANDAFCWHSIQANRAVLASFAAGRTEMVLFTGREEELPKRRSGHWALAGVLSPQVALARLGRLIAASSTQGAVRRELLRMIAQLLDAE</sequence>
<evidence type="ECO:0000313" key="2">
    <source>
        <dbReference type="Proteomes" id="UP000236649"/>
    </source>
</evidence>
<protein>
    <submittedName>
        <fullName evidence="1">Uncharacterized protein</fullName>
    </submittedName>
</protein>
<dbReference type="Proteomes" id="UP000236649">
    <property type="component" value="Chromosome 4"/>
</dbReference>
<reference evidence="1 2" key="1">
    <citation type="submission" date="2018-01" db="EMBL/GenBank/DDBJ databases">
        <title>Species boundaries and ecological features among Paraburkholderia terrae DSMZ17804T, P. hospita DSMZ17164T and P. caribensis DSMZ13236T.</title>
        <authorList>
            <person name="Pratama A.A."/>
        </authorList>
    </citation>
    <scope>NUCLEOTIDE SEQUENCE [LARGE SCALE GENOMIC DNA]</scope>
    <source>
        <strain evidence="1 2">DSM 17164</strain>
    </source>
</reference>
<proteinExistence type="predicted"/>
<organism evidence="1 2">
    <name type="scientific">Paraburkholderia hospita</name>
    <dbReference type="NCBI Taxonomy" id="169430"/>
    <lineage>
        <taxon>Bacteria</taxon>
        <taxon>Pseudomonadati</taxon>
        <taxon>Pseudomonadota</taxon>
        <taxon>Betaproteobacteria</taxon>
        <taxon>Burkholderiales</taxon>
        <taxon>Burkholderiaceae</taxon>
        <taxon>Paraburkholderia</taxon>
    </lineage>
</organism>
<gene>
    <name evidence="1" type="ORF">C2L64_46105</name>
</gene>
<name>A0AAN1JKI9_9BURK</name>
<accession>A0AAN1JKI9</accession>
<dbReference type="KEGG" id="phs:C2L64_46105"/>